<gene>
    <name evidence="2" type="ORF">BGZ65_008272</name>
</gene>
<feature type="region of interest" description="Disordered" evidence="1">
    <location>
        <begin position="1"/>
        <end position="26"/>
    </location>
</feature>
<feature type="region of interest" description="Disordered" evidence="1">
    <location>
        <begin position="91"/>
        <end position="111"/>
    </location>
</feature>
<sequence length="296" mass="33328">EVRKDHVIERDEGASERASTRRLRSRGYEGRGYALRTSRFRLQLLAYKLKELHSAKYKRYPEAILPNRLTSTVAGVGDHLKDTFTVGEFALLPDDRPGPGSPEKSDSQPQTKYRNLATKSKALYQPILKFQDRMNEQKQLVPFEQSQSIMEIERALPSLRGPAADIRSYENFAALETFYNGNNNQVQALRMGRPEGISGRVPHPSRWSPADDGFSRSTEQGNKAMIGIGFGQFQPKQGLTSLHGKFIDFFGASITNVQPALMNTPEILWGMDPLLHIPVQLMIFQVKSLAPVPEKD</sequence>
<comment type="caution">
    <text evidence="2">The sequence shown here is derived from an EMBL/GenBank/DDBJ whole genome shotgun (WGS) entry which is preliminary data.</text>
</comment>
<feature type="non-terminal residue" evidence="2">
    <location>
        <position position="1"/>
    </location>
</feature>
<feature type="non-terminal residue" evidence="2">
    <location>
        <position position="296"/>
    </location>
</feature>
<evidence type="ECO:0000313" key="3">
    <source>
        <dbReference type="Proteomes" id="UP000749646"/>
    </source>
</evidence>
<dbReference type="Proteomes" id="UP000749646">
    <property type="component" value="Unassembled WGS sequence"/>
</dbReference>
<dbReference type="AlphaFoldDB" id="A0A9P6IJB9"/>
<evidence type="ECO:0000313" key="2">
    <source>
        <dbReference type="EMBL" id="KAF9924512.1"/>
    </source>
</evidence>
<dbReference type="EMBL" id="JAAAHW010010583">
    <property type="protein sequence ID" value="KAF9924512.1"/>
    <property type="molecule type" value="Genomic_DNA"/>
</dbReference>
<organism evidence="2 3">
    <name type="scientific">Modicella reniformis</name>
    <dbReference type="NCBI Taxonomy" id="1440133"/>
    <lineage>
        <taxon>Eukaryota</taxon>
        <taxon>Fungi</taxon>
        <taxon>Fungi incertae sedis</taxon>
        <taxon>Mucoromycota</taxon>
        <taxon>Mortierellomycotina</taxon>
        <taxon>Mortierellomycetes</taxon>
        <taxon>Mortierellales</taxon>
        <taxon>Mortierellaceae</taxon>
        <taxon>Modicella</taxon>
    </lineage>
</organism>
<proteinExistence type="predicted"/>
<accession>A0A9P6IJB9</accession>
<reference evidence="2" key="1">
    <citation type="journal article" date="2020" name="Fungal Divers.">
        <title>Resolving the Mortierellaceae phylogeny through synthesis of multi-gene phylogenetics and phylogenomics.</title>
        <authorList>
            <person name="Vandepol N."/>
            <person name="Liber J."/>
            <person name="Desiro A."/>
            <person name="Na H."/>
            <person name="Kennedy M."/>
            <person name="Barry K."/>
            <person name="Grigoriev I.V."/>
            <person name="Miller A.N."/>
            <person name="O'Donnell K."/>
            <person name="Stajich J.E."/>
            <person name="Bonito G."/>
        </authorList>
    </citation>
    <scope>NUCLEOTIDE SEQUENCE</scope>
    <source>
        <strain evidence="2">MES-2147</strain>
    </source>
</reference>
<evidence type="ECO:0000256" key="1">
    <source>
        <dbReference type="SAM" id="MobiDB-lite"/>
    </source>
</evidence>
<keyword evidence="3" id="KW-1185">Reference proteome</keyword>
<protein>
    <submittedName>
        <fullName evidence="2">Uncharacterized protein</fullName>
    </submittedName>
</protein>
<name>A0A9P6IJB9_9FUNG</name>
<feature type="compositionally biased region" description="Basic and acidic residues" evidence="1">
    <location>
        <begin position="1"/>
        <end position="19"/>
    </location>
</feature>